<evidence type="ECO:0000259" key="2">
    <source>
        <dbReference type="PROSITE" id="PS50125"/>
    </source>
</evidence>
<dbReference type="InterPro" id="IPR007890">
    <property type="entry name" value="CHASE2"/>
</dbReference>
<keyword evidence="4" id="KW-1185">Reference proteome</keyword>
<dbReference type="GO" id="GO:0035556">
    <property type="term" value="P:intracellular signal transduction"/>
    <property type="evidence" value="ECO:0007669"/>
    <property type="project" value="InterPro"/>
</dbReference>
<dbReference type="GO" id="GO:0006171">
    <property type="term" value="P:cAMP biosynthetic process"/>
    <property type="evidence" value="ECO:0007669"/>
    <property type="project" value="TreeGrafter"/>
</dbReference>
<reference evidence="3 4" key="1">
    <citation type="submission" date="2017-05" db="EMBL/GenBank/DDBJ databases">
        <authorList>
            <person name="Varghese N."/>
            <person name="Submissions S."/>
        </authorList>
    </citation>
    <scope>NUCLEOTIDE SEQUENCE [LARGE SCALE GENOMIC DNA]</scope>
    <source>
        <strain evidence="3 4">DSM 21985</strain>
    </source>
</reference>
<dbReference type="EMBL" id="FXTP01000016">
    <property type="protein sequence ID" value="SMO93331.1"/>
    <property type="molecule type" value="Genomic_DNA"/>
</dbReference>
<evidence type="ECO:0000313" key="3">
    <source>
        <dbReference type="EMBL" id="SMO93331.1"/>
    </source>
</evidence>
<dbReference type="InterPro" id="IPR029787">
    <property type="entry name" value="Nucleotide_cyclase"/>
</dbReference>
<dbReference type="Gene3D" id="3.30.70.1230">
    <property type="entry name" value="Nucleotide cyclase"/>
    <property type="match status" value="1"/>
</dbReference>
<organism evidence="3 4">
    <name type="scientific">Gracilimonas mengyeensis</name>
    <dbReference type="NCBI Taxonomy" id="1302730"/>
    <lineage>
        <taxon>Bacteria</taxon>
        <taxon>Pseudomonadati</taxon>
        <taxon>Balneolota</taxon>
        <taxon>Balneolia</taxon>
        <taxon>Balneolales</taxon>
        <taxon>Balneolaceae</taxon>
        <taxon>Gracilimonas</taxon>
    </lineage>
</organism>
<keyword evidence="1" id="KW-0472">Membrane</keyword>
<dbReference type="OrthoDB" id="1522078at2"/>
<dbReference type="CDD" id="cd07302">
    <property type="entry name" value="CHD"/>
    <property type="match status" value="1"/>
</dbReference>
<dbReference type="PANTHER" id="PTHR43081">
    <property type="entry name" value="ADENYLATE CYCLASE, TERMINAL-DIFFERENTIATION SPECIFIC-RELATED"/>
    <property type="match status" value="1"/>
</dbReference>
<dbReference type="SMART" id="SM01080">
    <property type="entry name" value="CHASE2"/>
    <property type="match status" value="1"/>
</dbReference>
<dbReference type="Pfam" id="PF05226">
    <property type="entry name" value="CHASE2"/>
    <property type="match status" value="1"/>
</dbReference>
<proteinExistence type="predicted"/>
<name>A0A521FCK5_9BACT</name>
<keyword evidence="1" id="KW-1133">Transmembrane helix</keyword>
<dbReference type="AlphaFoldDB" id="A0A521FCK5"/>
<feature type="transmembrane region" description="Helical" evidence="1">
    <location>
        <begin position="12"/>
        <end position="31"/>
    </location>
</feature>
<feature type="transmembrane region" description="Helical" evidence="1">
    <location>
        <begin position="374"/>
        <end position="394"/>
    </location>
</feature>
<keyword evidence="1" id="KW-0812">Transmembrane</keyword>
<feature type="transmembrane region" description="Helical" evidence="1">
    <location>
        <begin position="346"/>
        <end position="367"/>
    </location>
</feature>
<dbReference type="PROSITE" id="PS50125">
    <property type="entry name" value="GUANYLATE_CYCLASE_2"/>
    <property type="match status" value="1"/>
</dbReference>
<evidence type="ECO:0000256" key="1">
    <source>
        <dbReference type="SAM" id="Phobius"/>
    </source>
</evidence>
<gene>
    <name evidence="3" type="ORF">SAMN06265219_11687</name>
</gene>
<dbReference type="SUPFAM" id="SSF55073">
    <property type="entry name" value="Nucleotide cyclase"/>
    <property type="match status" value="1"/>
</dbReference>
<sequence length="728" mass="82468">MSIPKKKKKTFLALSAIALGAFVISILFLFLKPLQPLEYRYTDKLFEWRGPLDVSDSPIVLVAISDQADEEIPEKYPWPTSIYARLVENLNKAGAKVILFDVVFNNPDKDELRNDTLFAQALNKYGNVILGGDLRLMENQFSQGLTQVFPTEVLQDNNPNRVGFVHVNLASDGAVRNYRFGTEYQEEDYYMLGLEGIRLFDEIPYEEIAPLSQDSTHVFKLGAYSIQKDGNYEKEAWKSSFIINYYGPDGTFPEVSLEEVIDDSSYTTNFERELEYGINTFDDPEIGLLQRGVFKDKIVIIGATMPLLKDFYATPFANAGKEPRPGYQVHANAIQTVLDSNYITRFGGYPTIFIMFVMCLSIALVNGRWSANWGIFYSLIAAGVYFGITVWAFVNQQVLMQIVGPVAAIILTQVGMVSYQYYTELKEKKRIRGMFSSYVSPELVDQMIESGKEPSLGGEETYMTAFFSDIVSFSTFSEQLEAKELVKLINEYLNSMTGIVNDRGGTLDKYIGDAIVAFFGAPVPVKDHALQACMSSQLMQKELARLRQKWGKDGWPDIVINMQHRMGMNTGNMVTGNMGSERRFNYTMMGDNVNLAARCESGAKQYGVFTMVTEATKKEAEKFGDECVFRFLDQIVVKGRTQPARVYEIAGLREDAYQELFDCIGLYEEGMEHYLNQEWDKAIAKFEASARLEEYEQNPSGIFINRCKQMKQNPPGPDWNGVYVMQSK</sequence>
<accession>A0A521FCK5</accession>
<dbReference type="RefSeq" id="WP_142455804.1">
    <property type="nucleotide sequence ID" value="NZ_FXTP01000016.1"/>
</dbReference>
<evidence type="ECO:0000313" key="4">
    <source>
        <dbReference type="Proteomes" id="UP000317557"/>
    </source>
</evidence>
<protein>
    <submittedName>
        <fullName evidence="3">Sensor domain CHASE2-containing protein</fullName>
    </submittedName>
</protein>
<feature type="transmembrane region" description="Helical" evidence="1">
    <location>
        <begin position="400"/>
        <end position="422"/>
    </location>
</feature>
<dbReference type="InterPro" id="IPR001054">
    <property type="entry name" value="A/G_cyclase"/>
</dbReference>
<dbReference type="Proteomes" id="UP000317557">
    <property type="component" value="Unassembled WGS sequence"/>
</dbReference>
<dbReference type="InterPro" id="IPR050697">
    <property type="entry name" value="Adenylyl/Guanylyl_Cyclase_3/4"/>
</dbReference>
<dbReference type="SMART" id="SM00044">
    <property type="entry name" value="CYCc"/>
    <property type="match status" value="1"/>
</dbReference>
<feature type="domain" description="Guanylate cyclase" evidence="2">
    <location>
        <begin position="464"/>
        <end position="600"/>
    </location>
</feature>
<dbReference type="PANTHER" id="PTHR43081:SF1">
    <property type="entry name" value="ADENYLATE CYCLASE, TERMINAL-DIFFERENTIATION SPECIFIC"/>
    <property type="match status" value="1"/>
</dbReference>
<dbReference type="Pfam" id="PF00211">
    <property type="entry name" value="Guanylate_cyc"/>
    <property type="match status" value="1"/>
</dbReference>
<dbReference type="GO" id="GO:0004016">
    <property type="term" value="F:adenylate cyclase activity"/>
    <property type="evidence" value="ECO:0007669"/>
    <property type="project" value="UniProtKB-ARBA"/>
</dbReference>